<evidence type="ECO:0000256" key="6">
    <source>
        <dbReference type="SAM" id="MobiDB-lite"/>
    </source>
</evidence>
<dbReference type="InterPro" id="IPR036508">
    <property type="entry name" value="Chitin-bd_dom_sf"/>
</dbReference>
<feature type="compositionally biased region" description="Basic and acidic residues" evidence="6">
    <location>
        <begin position="95"/>
        <end position="105"/>
    </location>
</feature>
<evidence type="ECO:0000313" key="11">
    <source>
        <dbReference type="EMBL" id="JAG21885.1"/>
    </source>
</evidence>
<reference evidence="10" key="2">
    <citation type="submission" date="2014-07" db="EMBL/GenBank/DDBJ databases">
        <authorList>
            <person name="Hull J."/>
        </authorList>
    </citation>
    <scope>NUCLEOTIDE SEQUENCE</scope>
</reference>
<dbReference type="InterPro" id="IPR002557">
    <property type="entry name" value="Chitin-bd_dom"/>
</dbReference>
<feature type="signal peptide" evidence="7">
    <location>
        <begin position="1"/>
        <end position="19"/>
    </location>
</feature>
<evidence type="ECO:0000256" key="7">
    <source>
        <dbReference type="SAM" id="SignalP"/>
    </source>
</evidence>
<accession>A0A0A9XPH7</accession>
<reference evidence="12" key="3">
    <citation type="journal article" date="2016" name="Gigascience">
        <title>De novo construction of an expanded transcriptome assembly for the western tarnished plant bug, Lygus hesperus.</title>
        <authorList>
            <person name="Tassone E.E."/>
            <person name="Geib S.M."/>
            <person name="Hall B."/>
            <person name="Fabrick J.A."/>
            <person name="Brent C.S."/>
            <person name="Hull J.J."/>
        </authorList>
    </citation>
    <scope>NUCLEOTIDE SEQUENCE</scope>
</reference>
<evidence type="ECO:0000256" key="3">
    <source>
        <dbReference type="ARBA" id="ARBA00022737"/>
    </source>
</evidence>
<feature type="region of interest" description="Disordered" evidence="6">
    <location>
        <begin position="73"/>
        <end position="206"/>
    </location>
</feature>
<dbReference type="PANTHER" id="PTHR23301:SF0">
    <property type="entry name" value="CHITIN-BINDING TYPE-2 DOMAIN-CONTAINING PROTEIN-RELATED"/>
    <property type="match status" value="1"/>
</dbReference>
<organism evidence="10">
    <name type="scientific">Lygus hesperus</name>
    <name type="common">Western plant bug</name>
    <dbReference type="NCBI Taxonomy" id="30085"/>
    <lineage>
        <taxon>Eukaryota</taxon>
        <taxon>Metazoa</taxon>
        <taxon>Ecdysozoa</taxon>
        <taxon>Arthropoda</taxon>
        <taxon>Hexapoda</taxon>
        <taxon>Insecta</taxon>
        <taxon>Pterygota</taxon>
        <taxon>Neoptera</taxon>
        <taxon>Paraneoptera</taxon>
        <taxon>Hemiptera</taxon>
        <taxon>Heteroptera</taxon>
        <taxon>Panheteroptera</taxon>
        <taxon>Cimicomorpha</taxon>
        <taxon>Miridae</taxon>
        <taxon>Mirini</taxon>
        <taxon>Lygus</taxon>
    </lineage>
</organism>
<evidence type="ECO:0000256" key="5">
    <source>
        <dbReference type="ARBA" id="ARBA00023180"/>
    </source>
</evidence>
<evidence type="ECO:0000313" key="12">
    <source>
        <dbReference type="EMBL" id="JAQ14855.1"/>
    </source>
</evidence>
<reference evidence="10" key="1">
    <citation type="journal article" date="2014" name="PLoS ONE">
        <title>Transcriptome-Based Identification of ABC Transporters in the Western Tarnished Plant Bug Lygus hesperus.</title>
        <authorList>
            <person name="Hull J.J."/>
            <person name="Chaney K."/>
            <person name="Geib S.M."/>
            <person name="Fabrick J.A."/>
            <person name="Brent C.S."/>
            <person name="Walsh D."/>
            <person name="Lavine L.C."/>
        </authorList>
    </citation>
    <scope>NUCLEOTIDE SEQUENCE</scope>
</reference>
<dbReference type="PANTHER" id="PTHR23301">
    <property type="entry name" value="CHITIN BINDING PERITROPHIN-A"/>
    <property type="match status" value="1"/>
</dbReference>
<evidence type="ECO:0000313" key="13">
    <source>
        <dbReference type="EMBL" id="JAQ17638.1"/>
    </source>
</evidence>
<dbReference type="GO" id="GO:0008061">
    <property type="term" value="F:chitin binding"/>
    <property type="evidence" value="ECO:0007669"/>
    <property type="project" value="UniProtKB-KW"/>
</dbReference>
<evidence type="ECO:0000313" key="10">
    <source>
        <dbReference type="EMBL" id="JAG21884.1"/>
    </source>
</evidence>
<dbReference type="EMBL" id="GDHC01003774">
    <property type="protein sequence ID" value="JAQ14855.1"/>
    <property type="molecule type" value="Transcribed_RNA"/>
</dbReference>
<dbReference type="Gene3D" id="2.170.140.10">
    <property type="entry name" value="Chitin binding domain"/>
    <property type="match status" value="2"/>
</dbReference>
<name>A0A0A9XPH7_LYGHE</name>
<gene>
    <name evidence="10" type="primary">AVR4_0</name>
    <name evidence="11" type="synonym">AVR4_1</name>
    <name evidence="9" type="synonym">AVR4_2</name>
    <name evidence="11" type="ORF">CM83_35191</name>
    <name evidence="10" type="ORF">CM83_35193</name>
    <name evidence="9" type="ORF">CM83_35198</name>
    <name evidence="13" type="ORF">g.89670</name>
    <name evidence="12" type="ORF">g.89672</name>
</gene>
<dbReference type="PROSITE" id="PS50940">
    <property type="entry name" value="CHIT_BIND_II"/>
    <property type="match status" value="2"/>
</dbReference>
<evidence type="ECO:0000256" key="2">
    <source>
        <dbReference type="ARBA" id="ARBA00022729"/>
    </source>
</evidence>
<dbReference type="InterPro" id="IPR051940">
    <property type="entry name" value="Chitin_bind-dev_reg"/>
</dbReference>
<evidence type="ECO:0000256" key="4">
    <source>
        <dbReference type="ARBA" id="ARBA00023157"/>
    </source>
</evidence>
<feature type="domain" description="Chitin-binding type-2" evidence="8">
    <location>
        <begin position="187"/>
        <end position="249"/>
    </location>
</feature>
<dbReference type="AlphaFoldDB" id="A0A0A9XPH7"/>
<keyword evidence="2 7" id="KW-0732">Signal</keyword>
<dbReference type="SUPFAM" id="SSF57625">
    <property type="entry name" value="Invertebrate chitin-binding proteins"/>
    <property type="match status" value="2"/>
</dbReference>
<keyword evidence="1" id="KW-0147">Chitin-binding</keyword>
<keyword evidence="3" id="KW-0677">Repeat</keyword>
<feature type="compositionally biased region" description="Acidic residues" evidence="6">
    <location>
        <begin position="124"/>
        <end position="134"/>
    </location>
</feature>
<evidence type="ECO:0000259" key="8">
    <source>
        <dbReference type="PROSITE" id="PS50940"/>
    </source>
</evidence>
<keyword evidence="4" id="KW-1015">Disulfide bond</keyword>
<dbReference type="EMBL" id="GDHC01000991">
    <property type="protein sequence ID" value="JAQ17638.1"/>
    <property type="molecule type" value="Transcribed_RNA"/>
</dbReference>
<dbReference type="EMBL" id="GBHO01021719">
    <property type="protein sequence ID" value="JAG21885.1"/>
    <property type="molecule type" value="Transcribed_RNA"/>
</dbReference>
<dbReference type="Pfam" id="PF01607">
    <property type="entry name" value="CBM_14"/>
    <property type="match status" value="2"/>
</dbReference>
<evidence type="ECO:0000313" key="9">
    <source>
        <dbReference type="EMBL" id="JAG21882.1"/>
    </source>
</evidence>
<dbReference type="EMBL" id="GBHO01021720">
    <property type="protein sequence ID" value="JAG21884.1"/>
    <property type="molecule type" value="Transcribed_RNA"/>
</dbReference>
<protein>
    <submittedName>
        <fullName evidence="10">Race-specific elicitor A4</fullName>
    </submittedName>
</protein>
<proteinExistence type="predicted"/>
<feature type="compositionally biased region" description="Basic and acidic residues" evidence="6">
    <location>
        <begin position="136"/>
        <end position="154"/>
    </location>
</feature>
<dbReference type="GO" id="GO:0005576">
    <property type="term" value="C:extracellular region"/>
    <property type="evidence" value="ECO:0007669"/>
    <property type="project" value="InterPro"/>
</dbReference>
<feature type="domain" description="Chitin-binding type-2" evidence="8">
    <location>
        <begin position="22"/>
        <end position="76"/>
    </location>
</feature>
<feature type="chain" id="PRO_5007389483" evidence="7">
    <location>
        <begin position="20"/>
        <end position="287"/>
    </location>
</feature>
<sequence length="287" mass="31924">MTSAVAAVVLLATFTVVWTAPPNPCFRAQMPNDEDPYSFYKCDAGGKAHLWRCAAGTMYDRRTQICDWEDQVRGRNGQTGTGGGARPSNSGNRGEGGREGREGGGRRPNRPNRPANREPGPLDPDYDNGEDWGEMENWRDQFRESENMSQRGRENGTSGGRPRENGNGGGRDRENGGRNTPPRNTPRLDCSDRADGAGGAPRMYPNPDDCATYFTCNMRRPVLTYCPRGLNYNPRRRGCDDSEPSNCRTVRASQTPADVFIYNRRLHQIVNDSKSSSEEEIALPTRR</sequence>
<keyword evidence="5" id="KW-0325">Glycoprotein</keyword>
<dbReference type="SMART" id="SM00494">
    <property type="entry name" value="ChtBD2"/>
    <property type="match status" value="2"/>
</dbReference>
<evidence type="ECO:0000256" key="1">
    <source>
        <dbReference type="ARBA" id="ARBA00022669"/>
    </source>
</evidence>
<dbReference type="EMBL" id="GBHO01021722">
    <property type="protein sequence ID" value="JAG21882.1"/>
    <property type="molecule type" value="Transcribed_RNA"/>
</dbReference>